<dbReference type="AlphaFoldDB" id="A0A7R9MSP2"/>
<evidence type="ECO:0000313" key="7">
    <source>
        <dbReference type="Proteomes" id="UP000728032"/>
    </source>
</evidence>
<evidence type="ECO:0000256" key="1">
    <source>
        <dbReference type="ARBA" id="ARBA00004275"/>
    </source>
</evidence>
<protein>
    <recommendedName>
        <fullName evidence="5">AMP-dependent synthetase/ligase domain-containing protein</fullName>
    </recommendedName>
</protein>
<evidence type="ECO:0000256" key="2">
    <source>
        <dbReference type="ARBA" id="ARBA00006432"/>
    </source>
</evidence>
<dbReference type="PANTHER" id="PTHR24096:SF149">
    <property type="entry name" value="AMP-BINDING DOMAIN-CONTAINING PROTEIN-RELATED"/>
    <property type="match status" value="1"/>
</dbReference>
<dbReference type="Gene3D" id="3.40.50.12780">
    <property type="entry name" value="N-terminal domain of ligase-like"/>
    <property type="match status" value="1"/>
</dbReference>
<evidence type="ECO:0000313" key="6">
    <source>
        <dbReference type="EMBL" id="CAD7665099.1"/>
    </source>
</evidence>
<feature type="non-terminal residue" evidence="6">
    <location>
        <position position="1"/>
    </location>
</feature>
<keyword evidence="4" id="KW-0576">Peroxisome</keyword>
<comment type="similarity">
    <text evidence="2">Belongs to the ATP-dependent AMP-binding enzyme family.</text>
</comment>
<proteinExistence type="inferred from homology"/>
<feature type="non-terminal residue" evidence="6">
    <location>
        <position position="183"/>
    </location>
</feature>
<dbReference type="Pfam" id="PF00501">
    <property type="entry name" value="AMP-binding"/>
    <property type="match status" value="1"/>
</dbReference>
<evidence type="ECO:0000256" key="4">
    <source>
        <dbReference type="ARBA" id="ARBA00023140"/>
    </source>
</evidence>
<dbReference type="PANTHER" id="PTHR24096">
    <property type="entry name" value="LONG-CHAIN-FATTY-ACID--COA LIGASE"/>
    <property type="match status" value="1"/>
</dbReference>
<dbReference type="SUPFAM" id="SSF56801">
    <property type="entry name" value="Acetyl-CoA synthetase-like"/>
    <property type="match status" value="1"/>
</dbReference>
<organism evidence="6">
    <name type="scientific">Oppiella nova</name>
    <dbReference type="NCBI Taxonomy" id="334625"/>
    <lineage>
        <taxon>Eukaryota</taxon>
        <taxon>Metazoa</taxon>
        <taxon>Ecdysozoa</taxon>
        <taxon>Arthropoda</taxon>
        <taxon>Chelicerata</taxon>
        <taxon>Arachnida</taxon>
        <taxon>Acari</taxon>
        <taxon>Acariformes</taxon>
        <taxon>Sarcoptiformes</taxon>
        <taxon>Oribatida</taxon>
        <taxon>Brachypylina</taxon>
        <taxon>Oppioidea</taxon>
        <taxon>Oppiidae</taxon>
        <taxon>Oppiella</taxon>
    </lineage>
</organism>
<gene>
    <name evidence="6" type="ORF">ONB1V03_LOCUS21657</name>
</gene>
<dbReference type="Proteomes" id="UP000728032">
    <property type="component" value="Unassembled WGS sequence"/>
</dbReference>
<accession>A0A7R9MSP2</accession>
<reference evidence="6" key="1">
    <citation type="submission" date="2020-11" db="EMBL/GenBank/DDBJ databases">
        <authorList>
            <person name="Tran Van P."/>
        </authorList>
    </citation>
    <scope>NUCLEOTIDE SEQUENCE</scope>
</reference>
<dbReference type="EMBL" id="CAJPVJ010043344">
    <property type="protein sequence ID" value="CAG2182236.1"/>
    <property type="molecule type" value="Genomic_DNA"/>
</dbReference>
<name>A0A7R9MSP2_9ACAR</name>
<keyword evidence="7" id="KW-1185">Reference proteome</keyword>
<feature type="domain" description="AMP-dependent synthetase/ligase" evidence="5">
    <location>
        <begin position="6"/>
        <end position="139"/>
    </location>
</feature>
<dbReference type="InterPro" id="IPR042099">
    <property type="entry name" value="ANL_N_sf"/>
</dbReference>
<dbReference type="InterPro" id="IPR000873">
    <property type="entry name" value="AMP-dep_synth/lig_dom"/>
</dbReference>
<comment type="subcellular location">
    <subcellularLocation>
        <location evidence="1">Peroxisome</location>
    </subcellularLocation>
</comment>
<dbReference type="GO" id="GO:0016405">
    <property type="term" value="F:CoA-ligase activity"/>
    <property type="evidence" value="ECO:0007669"/>
    <property type="project" value="TreeGrafter"/>
</dbReference>
<evidence type="ECO:0000256" key="3">
    <source>
        <dbReference type="ARBA" id="ARBA00022598"/>
    </source>
</evidence>
<evidence type="ECO:0000259" key="5">
    <source>
        <dbReference type="Pfam" id="PF00501"/>
    </source>
</evidence>
<dbReference type="EMBL" id="OC958169">
    <property type="protein sequence ID" value="CAD7665099.1"/>
    <property type="molecule type" value="Genomic_DNA"/>
</dbReference>
<sequence length="183" mass="20684">CDETHDEVFEAINKFGATTALLVPTQLNYLVKNPQKYHKNYFPTLQKVLTGAAPLSRSTYETIRERFRFRNFRNSYGMSESGFALAVHLGDTNLLINCETVGKVNPGMQVMVIDNNCNQLGANQLGEICMNGDQVTPGYVNNSAENDKLFTRNSFIRSGDIGYYDDNHFFYIIGRSKEVMNVD</sequence>
<dbReference type="OrthoDB" id="6495516at2759"/>
<keyword evidence="3" id="KW-0436">Ligase</keyword>
<dbReference type="GO" id="GO:0005777">
    <property type="term" value="C:peroxisome"/>
    <property type="evidence" value="ECO:0007669"/>
    <property type="project" value="UniProtKB-SubCell"/>
</dbReference>